<dbReference type="Proteomes" id="UP000218899">
    <property type="component" value="Chromosome"/>
</dbReference>
<comment type="catalytic activity">
    <reaction evidence="7">
        <text>L-threonyl-[protein] + ATP = O-phospho-L-threonyl-[protein] + ADP + H(+)</text>
        <dbReference type="Rhea" id="RHEA:46608"/>
        <dbReference type="Rhea" id="RHEA-COMP:11060"/>
        <dbReference type="Rhea" id="RHEA-COMP:11605"/>
        <dbReference type="ChEBI" id="CHEBI:15378"/>
        <dbReference type="ChEBI" id="CHEBI:30013"/>
        <dbReference type="ChEBI" id="CHEBI:30616"/>
        <dbReference type="ChEBI" id="CHEBI:61977"/>
        <dbReference type="ChEBI" id="CHEBI:456216"/>
        <dbReference type="EC" id="2.7.11.1"/>
    </reaction>
</comment>
<dbReference type="GO" id="GO:0004674">
    <property type="term" value="F:protein serine/threonine kinase activity"/>
    <property type="evidence" value="ECO:0007669"/>
    <property type="project" value="UniProtKB-KW"/>
</dbReference>
<evidence type="ECO:0000256" key="4">
    <source>
        <dbReference type="ARBA" id="ARBA00022741"/>
    </source>
</evidence>
<dbReference type="RefSeq" id="WP_096462310.1">
    <property type="nucleotide sequence ID" value="NZ_AP014936.1"/>
</dbReference>
<dbReference type="InterPro" id="IPR018934">
    <property type="entry name" value="RIO_dom"/>
</dbReference>
<dbReference type="EMBL" id="AP014936">
    <property type="protein sequence ID" value="BAU49965.1"/>
    <property type="molecule type" value="Genomic_DNA"/>
</dbReference>
<dbReference type="InterPro" id="IPR011009">
    <property type="entry name" value="Kinase-like_dom_sf"/>
</dbReference>
<evidence type="ECO:0000256" key="1">
    <source>
        <dbReference type="ARBA" id="ARBA00012513"/>
    </source>
</evidence>
<gene>
    <name evidence="10" type="ORF">SVA_3429</name>
</gene>
<dbReference type="InterPro" id="IPR052396">
    <property type="entry name" value="Meiotic_Drive_Suppr_Kinase"/>
</dbReference>
<organism evidence="10 11">
    <name type="scientific">Sulfurifustis variabilis</name>
    <dbReference type="NCBI Taxonomy" id="1675686"/>
    <lineage>
        <taxon>Bacteria</taxon>
        <taxon>Pseudomonadati</taxon>
        <taxon>Pseudomonadota</taxon>
        <taxon>Gammaproteobacteria</taxon>
        <taxon>Acidiferrobacterales</taxon>
        <taxon>Acidiferrobacteraceae</taxon>
        <taxon>Sulfurifustis</taxon>
    </lineage>
</organism>
<sequence length="225" mass="25427">MDAGDEAELVRRIEERLRAGSPAHSGYQGEIHVLEYHGRRLAVKVAAGFGPLAWLGRLTLRREARAYENLRGFAGSPACLGLLRGRYLVLDYVEGVPLRRAKDFDRAAYFETLLAYVKELHARGVAHADLKRKDNLLVVEGRRPCLIDFGAAIVRKPGFAPINHLLYGLARQFDYNAWVKLKHRRRIDQAPPEDLGYYRRTRTEKLAGAVKAVWLALKSAVRARS</sequence>
<evidence type="ECO:0000256" key="6">
    <source>
        <dbReference type="ARBA" id="ARBA00022840"/>
    </source>
</evidence>
<proteinExistence type="predicted"/>
<evidence type="ECO:0000256" key="2">
    <source>
        <dbReference type="ARBA" id="ARBA00022527"/>
    </source>
</evidence>
<keyword evidence="11" id="KW-1185">Reference proteome</keyword>
<name>A0A1C7AFA8_9GAMM</name>
<keyword evidence="4" id="KW-0547">Nucleotide-binding</keyword>
<dbReference type="EC" id="2.7.11.1" evidence="1"/>
<protein>
    <recommendedName>
        <fullName evidence="1">non-specific serine/threonine protein kinase</fullName>
        <ecNumber evidence="1">2.7.11.1</ecNumber>
    </recommendedName>
</protein>
<evidence type="ECO:0000313" key="11">
    <source>
        <dbReference type="Proteomes" id="UP000218899"/>
    </source>
</evidence>
<dbReference type="Pfam" id="PF01163">
    <property type="entry name" value="RIO1"/>
    <property type="match status" value="1"/>
</dbReference>
<dbReference type="PANTHER" id="PTHR37171">
    <property type="entry name" value="SERINE/THREONINE-PROTEIN KINASE YRZF-RELATED"/>
    <property type="match status" value="1"/>
</dbReference>
<feature type="domain" description="RIO-type" evidence="9">
    <location>
        <begin position="58"/>
        <end position="153"/>
    </location>
</feature>
<dbReference type="GO" id="GO:0005524">
    <property type="term" value="F:ATP binding"/>
    <property type="evidence" value="ECO:0007669"/>
    <property type="project" value="UniProtKB-KW"/>
</dbReference>
<keyword evidence="6" id="KW-0067">ATP-binding</keyword>
<dbReference type="PANTHER" id="PTHR37171:SF1">
    <property type="entry name" value="SERINE_THREONINE-PROTEIN KINASE YRZF-RELATED"/>
    <property type="match status" value="1"/>
</dbReference>
<evidence type="ECO:0000256" key="7">
    <source>
        <dbReference type="ARBA" id="ARBA00047899"/>
    </source>
</evidence>
<evidence type="ECO:0000256" key="8">
    <source>
        <dbReference type="ARBA" id="ARBA00048679"/>
    </source>
</evidence>
<evidence type="ECO:0000259" key="9">
    <source>
        <dbReference type="Pfam" id="PF01163"/>
    </source>
</evidence>
<keyword evidence="5 10" id="KW-0418">Kinase</keyword>
<accession>A0A1C7AFA8</accession>
<reference evidence="10 11" key="1">
    <citation type="submission" date="2015-08" db="EMBL/GenBank/DDBJ databases">
        <title>Complete genome sequence of Sulfurifustis variabilis.</title>
        <authorList>
            <person name="Miura A."/>
            <person name="Kojima H."/>
            <person name="Fukui M."/>
        </authorList>
    </citation>
    <scope>NUCLEOTIDE SEQUENCE [LARGE SCALE GENOMIC DNA]</scope>
    <source>
        <strain evidence="11">skN76</strain>
    </source>
</reference>
<comment type="catalytic activity">
    <reaction evidence="8">
        <text>L-seryl-[protein] + ATP = O-phospho-L-seryl-[protein] + ADP + H(+)</text>
        <dbReference type="Rhea" id="RHEA:17989"/>
        <dbReference type="Rhea" id="RHEA-COMP:9863"/>
        <dbReference type="Rhea" id="RHEA-COMP:11604"/>
        <dbReference type="ChEBI" id="CHEBI:15378"/>
        <dbReference type="ChEBI" id="CHEBI:29999"/>
        <dbReference type="ChEBI" id="CHEBI:30616"/>
        <dbReference type="ChEBI" id="CHEBI:83421"/>
        <dbReference type="ChEBI" id="CHEBI:456216"/>
        <dbReference type="EC" id="2.7.11.1"/>
    </reaction>
</comment>
<keyword evidence="2 10" id="KW-0723">Serine/threonine-protein kinase</keyword>
<dbReference type="KEGG" id="sva:SVA_3429"/>
<evidence type="ECO:0000256" key="5">
    <source>
        <dbReference type="ARBA" id="ARBA00022777"/>
    </source>
</evidence>
<evidence type="ECO:0000256" key="3">
    <source>
        <dbReference type="ARBA" id="ARBA00022679"/>
    </source>
</evidence>
<dbReference type="Gene3D" id="1.10.510.10">
    <property type="entry name" value="Transferase(Phosphotransferase) domain 1"/>
    <property type="match status" value="1"/>
</dbReference>
<evidence type="ECO:0000313" key="10">
    <source>
        <dbReference type="EMBL" id="BAU49965.1"/>
    </source>
</evidence>
<dbReference type="SUPFAM" id="SSF56112">
    <property type="entry name" value="Protein kinase-like (PK-like)"/>
    <property type="match status" value="1"/>
</dbReference>
<dbReference type="AlphaFoldDB" id="A0A1C7AFA8"/>
<keyword evidence="3" id="KW-0808">Transferase</keyword>
<dbReference type="OrthoDB" id="212517at2"/>